<dbReference type="Pfam" id="PF01916">
    <property type="entry name" value="DS"/>
    <property type="match status" value="1"/>
</dbReference>
<dbReference type="GO" id="GO:0034038">
    <property type="term" value="F:deoxyhypusine synthase activity"/>
    <property type="evidence" value="ECO:0007669"/>
    <property type="project" value="TreeGrafter"/>
</dbReference>
<comment type="similarity">
    <text evidence="1">Belongs to the deoxyhypusine synthase family.</text>
</comment>
<reference evidence="3 4" key="1">
    <citation type="journal article" date="2016" name="Nat. Commun.">
        <title>Thousands of microbial genomes shed light on interconnected biogeochemical processes in an aquifer system.</title>
        <authorList>
            <person name="Anantharaman K."/>
            <person name="Brown C.T."/>
            <person name="Hug L.A."/>
            <person name="Sharon I."/>
            <person name="Castelle C.J."/>
            <person name="Probst A.J."/>
            <person name="Thomas B.C."/>
            <person name="Singh A."/>
            <person name="Wilkins M.J."/>
            <person name="Karaoz U."/>
            <person name="Brodie E.L."/>
            <person name="Williams K.H."/>
            <person name="Hubbard S.S."/>
            <person name="Banfield J.F."/>
        </authorList>
    </citation>
    <scope>NUCLEOTIDE SEQUENCE [LARGE SCALE GENOMIC DNA]</scope>
</reference>
<dbReference type="GO" id="GO:0005737">
    <property type="term" value="C:cytoplasm"/>
    <property type="evidence" value="ECO:0007669"/>
    <property type="project" value="TreeGrafter"/>
</dbReference>
<dbReference type="EMBL" id="MFAZ01000038">
    <property type="protein sequence ID" value="OGD86628.1"/>
    <property type="molecule type" value="Genomic_DNA"/>
</dbReference>
<sequence>MSERDEAFYKDPANLRQILQDFEINPKFEGRTLVDLDLSHVIDFSNFLNRGYETANQLRTLGEAKRIWKETLAEDENVIYLGLSGDMVTAGIAPVVCYMMEHGYIDGIVSQGANLFHDTARTFGYLRRQTSPQKYPDTELFQEGAVRMYDTLEKTEPQIFTPLMMTHIARELTEGGPKVLTTRELYNHIGRFLIEKKLEKYPGILTTAYRKNVPIWVAGPESSVLMMDLAAAANKGGFPIEVGVTKDLIEQARIQEELEGLGYRTNLVEIGGGVVRNTLQQIATMSYLLRGGLWNMEEPEWFKKHRNAILITTDTGLPYGGASSVPMVEHNPHHQYPNQGENLSWGKFDSEGRRTTVYMDATVALPLLVLGLRDDEEVRAIMANRKPLKFTNLGGENLQLQTK</sequence>
<gene>
    <name evidence="3" type="ORF">A2870_03770</name>
</gene>
<dbReference type="AlphaFoldDB" id="A0A1F5G450"/>
<dbReference type="Proteomes" id="UP000179102">
    <property type="component" value="Unassembled WGS sequence"/>
</dbReference>
<evidence type="ECO:0000313" key="4">
    <source>
        <dbReference type="Proteomes" id="UP000179102"/>
    </source>
</evidence>
<protein>
    <recommendedName>
        <fullName evidence="5">Deoxyhypusine synthase</fullName>
    </recommendedName>
</protein>
<proteinExistence type="inferred from homology"/>
<evidence type="ECO:0000313" key="3">
    <source>
        <dbReference type="EMBL" id="OGD86628.1"/>
    </source>
</evidence>
<evidence type="ECO:0000256" key="1">
    <source>
        <dbReference type="ARBA" id="ARBA00009892"/>
    </source>
</evidence>
<dbReference type="InterPro" id="IPR029035">
    <property type="entry name" value="DHS-like_NAD/FAD-binding_dom"/>
</dbReference>
<evidence type="ECO:0008006" key="5">
    <source>
        <dbReference type="Google" id="ProtNLM"/>
    </source>
</evidence>
<comment type="caution">
    <text evidence="3">The sequence shown here is derived from an EMBL/GenBank/DDBJ whole genome shotgun (WGS) entry which is preliminary data.</text>
</comment>
<accession>A0A1F5G450</accession>
<dbReference type="Gene3D" id="3.40.910.10">
    <property type="entry name" value="Deoxyhypusine synthase"/>
    <property type="match status" value="1"/>
</dbReference>
<dbReference type="STRING" id="1797711.A2870_03770"/>
<dbReference type="InterPro" id="IPR036982">
    <property type="entry name" value="Deoxyhypusine_synthase_sf"/>
</dbReference>
<organism evidence="3 4">
    <name type="scientific">Candidatus Curtissbacteria bacterium RIFCSPHIGHO2_01_FULL_41_11</name>
    <dbReference type="NCBI Taxonomy" id="1797711"/>
    <lineage>
        <taxon>Bacteria</taxon>
        <taxon>Candidatus Curtissiibacteriota</taxon>
    </lineage>
</organism>
<dbReference type="PANTHER" id="PTHR11703:SF2">
    <property type="entry name" value="DEOXYHYPUSINE SYNTHASE-LIKE PROTEIN"/>
    <property type="match status" value="1"/>
</dbReference>
<dbReference type="SUPFAM" id="SSF52467">
    <property type="entry name" value="DHS-like NAD/FAD-binding domain"/>
    <property type="match status" value="1"/>
</dbReference>
<dbReference type="InterPro" id="IPR002773">
    <property type="entry name" value="Deoxyhypusine_synthase"/>
</dbReference>
<evidence type="ECO:0000256" key="2">
    <source>
        <dbReference type="ARBA" id="ARBA00022679"/>
    </source>
</evidence>
<dbReference type="PANTHER" id="PTHR11703">
    <property type="entry name" value="DEOXYHYPUSINE SYNTHASE"/>
    <property type="match status" value="1"/>
</dbReference>
<keyword evidence="2" id="KW-0808">Transferase</keyword>
<name>A0A1F5G450_9BACT</name>